<reference evidence="2" key="1">
    <citation type="submission" date="2017-09" db="EMBL/GenBank/DDBJ databases">
        <title>Depth-based differentiation of microbial function through sediment-hosted aquifers and enrichment of novel symbionts in the deep terrestrial subsurface.</title>
        <authorList>
            <person name="Probst A.J."/>
            <person name="Ladd B."/>
            <person name="Jarett J.K."/>
            <person name="Geller-Mcgrath D.E."/>
            <person name="Sieber C.M.K."/>
            <person name="Emerson J.B."/>
            <person name="Anantharaman K."/>
            <person name="Thomas B.C."/>
            <person name="Malmstrom R."/>
            <person name="Stieglmeier M."/>
            <person name="Klingl A."/>
            <person name="Woyke T."/>
            <person name="Ryan C.M."/>
            <person name="Banfield J.F."/>
        </authorList>
    </citation>
    <scope>NUCLEOTIDE SEQUENCE [LARGE SCALE GENOMIC DNA]</scope>
</reference>
<sequence>MTKDTIPPITGHELPKGFPCKDHIISCKDALEELAQQKPLVWAPVSHLWGRQTPGEYSHQTERFIKTMYASSYGFDWLLQHPIWLYACTDYVFDHNNKLIIIDGHHRARYAPKYGITDMPAIVFFEPELVAITGHDDIGRVLYDEAANAMYEFSRSIPQGKPVRCSHTAANEKFVQLIHANFKPPAIVR</sequence>
<organism evidence="1 2">
    <name type="scientific">Candidatus Roizmanbacteria bacterium CG10_big_fil_rev_8_21_14_0_10_45_7</name>
    <dbReference type="NCBI Taxonomy" id="1974854"/>
    <lineage>
        <taxon>Bacteria</taxon>
        <taxon>Candidatus Roizmaniibacteriota</taxon>
    </lineage>
</organism>
<dbReference type="EMBL" id="PFEE01000061">
    <property type="protein sequence ID" value="PJE63536.1"/>
    <property type="molecule type" value="Genomic_DNA"/>
</dbReference>
<dbReference type="InterPro" id="IPR036086">
    <property type="entry name" value="ParB/Sulfiredoxin_sf"/>
</dbReference>
<dbReference type="SUPFAM" id="SSF110849">
    <property type="entry name" value="ParB/Sulfiredoxin"/>
    <property type="match status" value="1"/>
</dbReference>
<comment type="caution">
    <text evidence="1">The sequence shown here is derived from an EMBL/GenBank/DDBJ whole genome shotgun (WGS) entry which is preliminary data.</text>
</comment>
<evidence type="ECO:0008006" key="3">
    <source>
        <dbReference type="Google" id="ProtNLM"/>
    </source>
</evidence>
<gene>
    <name evidence="1" type="ORF">COU89_02915</name>
</gene>
<dbReference type="Proteomes" id="UP000231569">
    <property type="component" value="Unassembled WGS sequence"/>
</dbReference>
<dbReference type="Gene3D" id="3.90.1530.10">
    <property type="entry name" value="Conserved hypothetical protein from pyrococcus furiosus pfu- 392566-001, ParB domain"/>
    <property type="match status" value="1"/>
</dbReference>
<dbReference type="AlphaFoldDB" id="A0A2M8KUC4"/>
<accession>A0A2M8KUC4</accession>
<name>A0A2M8KUC4_9BACT</name>
<proteinExistence type="predicted"/>
<evidence type="ECO:0000313" key="2">
    <source>
        <dbReference type="Proteomes" id="UP000231569"/>
    </source>
</evidence>
<evidence type="ECO:0000313" key="1">
    <source>
        <dbReference type="EMBL" id="PJE63536.1"/>
    </source>
</evidence>
<protein>
    <recommendedName>
        <fullName evidence="3">ParB/Sulfiredoxin domain-containing protein</fullName>
    </recommendedName>
</protein>